<dbReference type="GO" id="GO:0016887">
    <property type="term" value="F:ATP hydrolysis activity"/>
    <property type="evidence" value="ECO:0007669"/>
    <property type="project" value="InterPro"/>
</dbReference>
<dbReference type="PANTHER" id="PTHR48041">
    <property type="entry name" value="ABC TRANSPORTER G FAMILY MEMBER 28"/>
    <property type="match status" value="1"/>
</dbReference>
<evidence type="ECO:0000256" key="8">
    <source>
        <dbReference type="SAM" id="MobiDB-lite"/>
    </source>
</evidence>
<organism evidence="11 12">
    <name type="scientific">Pleodorina starrii</name>
    <dbReference type="NCBI Taxonomy" id="330485"/>
    <lineage>
        <taxon>Eukaryota</taxon>
        <taxon>Viridiplantae</taxon>
        <taxon>Chlorophyta</taxon>
        <taxon>core chlorophytes</taxon>
        <taxon>Chlorophyceae</taxon>
        <taxon>CS clade</taxon>
        <taxon>Chlamydomonadales</taxon>
        <taxon>Volvocaceae</taxon>
        <taxon>Pleodorina</taxon>
    </lineage>
</organism>
<evidence type="ECO:0000313" key="11">
    <source>
        <dbReference type="EMBL" id="GLC52605.1"/>
    </source>
</evidence>
<keyword evidence="12" id="KW-1185">Reference proteome</keyword>
<feature type="region of interest" description="Disordered" evidence="8">
    <location>
        <begin position="1511"/>
        <end position="1535"/>
    </location>
</feature>
<keyword evidence="2" id="KW-0813">Transport</keyword>
<dbReference type="GO" id="GO:0005524">
    <property type="term" value="F:ATP binding"/>
    <property type="evidence" value="ECO:0007669"/>
    <property type="project" value="UniProtKB-KW"/>
</dbReference>
<feature type="region of interest" description="Disordered" evidence="8">
    <location>
        <begin position="467"/>
        <end position="487"/>
    </location>
</feature>
<feature type="transmembrane region" description="Helical" evidence="9">
    <location>
        <begin position="1250"/>
        <end position="1271"/>
    </location>
</feature>
<dbReference type="Pfam" id="PF00005">
    <property type="entry name" value="ABC_tran"/>
    <property type="match status" value="1"/>
</dbReference>
<feature type="transmembrane region" description="Helical" evidence="9">
    <location>
        <begin position="1363"/>
        <end position="1387"/>
    </location>
</feature>
<accession>A0A9W6F1R8</accession>
<dbReference type="GO" id="GO:0016020">
    <property type="term" value="C:membrane"/>
    <property type="evidence" value="ECO:0007669"/>
    <property type="project" value="UniProtKB-SubCell"/>
</dbReference>
<reference evidence="11 12" key="1">
    <citation type="journal article" date="2023" name="Commun. Biol.">
        <title>Reorganization of the ancestral sex-determining regions during the evolution of trioecy in Pleodorina starrii.</title>
        <authorList>
            <person name="Takahashi K."/>
            <person name="Suzuki S."/>
            <person name="Kawai-Toyooka H."/>
            <person name="Yamamoto K."/>
            <person name="Hamaji T."/>
            <person name="Ootsuki R."/>
            <person name="Yamaguchi H."/>
            <person name="Kawachi M."/>
            <person name="Higashiyama T."/>
            <person name="Nozaki H."/>
        </authorList>
    </citation>
    <scope>NUCLEOTIDE SEQUENCE [LARGE SCALE GENOMIC DNA]</scope>
    <source>
        <strain evidence="11 12">NIES-4479</strain>
    </source>
</reference>
<evidence type="ECO:0000256" key="6">
    <source>
        <dbReference type="ARBA" id="ARBA00022989"/>
    </source>
</evidence>
<evidence type="ECO:0000256" key="4">
    <source>
        <dbReference type="ARBA" id="ARBA00022741"/>
    </source>
</evidence>
<comment type="subcellular location">
    <subcellularLocation>
        <location evidence="1">Membrane</location>
        <topology evidence="1">Multi-pass membrane protein</topology>
    </subcellularLocation>
</comment>
<feature type="transmembrane region" description="Helical" evidence="9">
    <location>
        <begin position="29"/>
        <end position="52"/>
    </location>
</feature>
<feature type="compositionally biased region" description="Low complexity" evidence="8">
    <location>
        <begin position="1119"/>
        <end position="1136"/>
    </location>
</feature>
<dbReference type="InterPro" id="IPR003439">
    <property type="entry name" value="ABC_transporter-like_ATP-bd"/>
</dbReference>
<feature type="region of interest" description="Disordered" evidence="8">
    <location>
        <begin position="1"/>
        <end position="20"/>
    </location>
</feature>
<feature type="transmembrane region" description="Helical" evidence="9">
    <location>
        <begin position="1481"/>
        <end position="1501"/>
    </location>
</feature>
<dbReference type="Pfam" id="PF01061">
    <property type="entry name" value="ABC2_membrane"/>
    <property type="match status" value="1"/>
</dbReference>
<evidence type="ECO:0000256" key="7">
    <source>
        <dbReference type="ARBA" id="ARBA00023136"/>
    </source>
</evidence>
<protein>
    <recommendedName>
        <fullName evidence="10">ABC transporter domain-containing protein</fullName>
    </recommendedName>
</protein>
<evidence type="ECO:0000256" key="3">
    <source>
        <dbReference type="ARBA" id="ARBA00022692"/>
    </source>
</evidence>
<dbReference type="PROSITE" id="PS50893">
    <property type="entry name" value="ABC_TRANSPORTER_2"/>
    <property type="match status" value="1"/>
</dbReference>
<proteinExistence type="predicted"/>
<evidence type="ECO:0000256" key="1">
    <source>
        <dbReference type="ARBA" id="ARBA00004141"/>
    </source>
</evidence>
<keyword evidence="3 9" id="KW-0812">Transmembrane</keyword>
<evidence type="ECO:0000256" key="5">
    <source>
        <dbReference type="ARBA" id="ARBA00022840"/>
    </source>
</evidence>
<dbReference type="InterPro" id="IPR003593">
    <property type="entry name" value="AAA+_ATPase"/>
</dbReference>
<feature type="domain" description="ABC transporter" evidence="10">
    <location>
        <begin position="678"/>
        <end position="934"/>
    </location>
</feature>
<dbReference type="PROSITE" id="PS00211">
    <property type="entry name" value="ABC_TRANSPORTER_1"/>
    <property type="match status" value="1"/>
</dbReference>
<feature type="transmembrane region" description="Helical" evidence="9">
    <location>
        <begin position="1327"/>
        <end position="1351"/>
    </location>
</feature>
<feature type="region of interest" description="Disordered" evidence="8">
    <location>
        <begin position="566"/>
        <end position="621"/>
    </location>
</feature>
<feature type="region of interest" description="Disordered" evidence="8">
    <location>
        <begin position="69"/>
        <end position="94"/>
    </location>
</feature>
<evidence type="ECO:0000256" key="9">
    <source>
        <dbReference type="SAM" id="Phobius"/>
    </source>
</evidence>
<sequence length="1535" mass="152472">MHGAGGPRQSPAAATAAALRRQQRPHLTGLRLCGGFGATLLVALLAVSAGVASSMRRLTASPGGLGGVLAPGAAPAPPAQQPHGGGGGATAGSLAAELGNSPSRAVAQCPVSSITDGAATAAAVAGNGTVTNSGLCQCSPGWGGAACSRCQAGWPLACASLLPSDPKSTCETTLAYTNHTLYKVQSCMVDESLSQFLASLEAYCSTVPVSPLFPAYDALRRQLNITGFNMSRYENITGGAAATGGAQNSTVAAGGAGAGGDGSPAATNATAAVRVGGSTEPLEVYSPYCLVDIRAGTFFKSGSSLQCIGLGCEFVEGSQSYMCSGGMRCGCPPKDPALLAAGAPVSMAYCSDRTRSFAAGMGTSFGLSCNGPDVGAGGGKCKLSVEGVGFDVPLTCSPNECRTVAAASVVASALSSGGPPPPPPVQDWVPLVAALPMAVVALLAAAMAAGLLAHRRHFAAVWGRYGGDSRSGKDGGALGGDGPPAEPDDCDVVDGEDTYAAAAAAVLATLPYSGGGGVSKLLGPSSDGVSGGAGGKRTALVFDDVTVEVPYSRLFFRTREYENHHHHHHPHDELPIRRGNTTCTEDSTRGQTAGGGAGGVSGGGNNRGWAGRGRDNDSERSDAASGLCWGRKWAWARSGSVYRNLPPRGVGGGIGGGGGGVDPPLFDALPPSSSAAAPAAAEVLRRRRWRSILAGVSGFALEGEMLGLVGPSGCGKSTLLSVLSSSFAELPPTSRVGGAVSLGGERRSATLRRLTGLVAQSDVLPPSLTVSECIGYSAALRLAAGTPPEEVKARVAAVVSELGLERVASSLVGVGSGAAGGGAAGTGAAARGISGGERRRVTIGMELVISPRLLVLDEPTSGLDSWAASNLMQTCHAVASHGRVVVMSLHQPSPDMVARLDRLLVLAPGGRQAFFGTPQAAPGHCAAAGWPCPPGRAICEHLLRLANRQTAAKDLVAVAEKERSAAAAVAAAAAAAASAGAVIVPETTSEDDAKAGAAGGGGSGGAAAATEPSPAALHGSTPPPPPPSPSTPPQQAVISHDSCMSVPEPSPYTVTSGRRTETPAPWGAGEDSPAAAAAAGGGGSRHRLGPMERLGRRGPALPVAAPTHGSVDGRDDAATVTTRPSSPSSTTVNTNSPRGWTFGADCLCSGGGGGAAAAGATPAAPGGGAAGGPPGFEASAKDAVGLMQEVKVNGRSGGGAALAAPPPEAAAAAAAAGGVGGCGGGSLVRWWRSCCLLFWRSGVDMARTPGLLLLHCGLAVAAGVVVGLIFLRQKADLTGMQNASGAIFFSLCLFGFTSLTSVDGLVRERALVAREVAGHYYSPAAYLLPRLVLDALLLRALPAALYTAALYPLVALTPGAGRVASFALVLAAFAASVGALALCVAAVARSAATLTLVMNLLLLLWVMVGGYLVNPTSMPAALAWLRYASPLSYAFEALLANQVKGTYFIFDVAGYARVDDVSSELFMTALGLSPSHALRDVAVLAGFYGGFALGALALTWLGSARRGEPTRGSSSSAAAGAGAGAAGRATGAAGR</sequence>
<dbReference type="InterPro" id="IPR013525">
    <property type="entry name" value="ABC2_TM"/>
</dbReference>
<feature type="compositionally biased region" description="Gly residues" evidence="8">
    <location>
        <begin position="592"/>
        <end position="606"/>
    </location>
</feature>
<evidence type="ECO:0000259" key="10">
    <source>
        <dbReference type="PROSITE" id="PS50893"/>
    </source>
</evidence>
<gene>
    <name evidence="11" type="primary">PLEST003431</name>
    <name evidence="11" type="ORF">PLESTB_000648300</name>
</gene>
<feature type="transmembrane region" description="Helical" evidence="9">
    <location>
        <begin position="1283"/>
        <end position="1306"/>
    </location>
</feature>
<feature type="transmembrane region" description="Helical" evidence="9">
    <location>
        <begin position="1394"/>
        <end position="1413"/>
    </location>
</feature>
<dbReference type="PANTHER" id="PTHR48041:SF2">
    <property type="entry name" value="ATP-DEPENDENT PERMEASE-RELATED"/>
    <property type="match status" value="1"/>
</dbReference>
<evidence type="ECO:0000256" key="2">
    <source>
        <dbReference type="ARBA" id="ARBA00022448"/>
    </source>
</evidence>
<feature type="compositionally biased region" description="Basic and acidic residues" evidence="8">
    <location>
        <begin position="612"/>
        <end position="621"/>
    </location>
</feature>
<feature type="compositionally biased region" description="Pro residues" evidence="8">
    <location>
        <begin position="1021"/>
        <end position="1032"/>
    </location>
</feature>
<keyword evidence="7 9" id="KW-0472">Membrane</keyword>
<dbReference type="InterPro" id="IPR050352">
    <property type="entry name" value="ABCG_transporters"/>
</dbReference>
<keyword evidence="6 9" id="KW-1133">Transmembrane helix</keyword>
<keyword evidence="4" id="KW-0547">Nucleotide-binding</keyword>
<dbReference type="Proteomes" id="UP001165080">
    <property type="component" value="Unassembled WGS sequence"/>
</dbReference>
<dbReference type="InterPro" id="IPR027417">
    <property type="entry name" value="P-loop_NTPase"/>
</dbReference>
<evidence type="ECO:0000313" key="12">
    <source>
        <dbReference type="Proteomes" id="UP001165080"/>
    </source>
</evidence>
<feature type="compositionally biased region" description="Low complexity" evidence="8">
    <location>
        <begin position="7"/>
        <end position="20"/>
    </location>
</feature>
<keyword evidence="5" id="KW-0067">ATP-binding</keyword>
<dbReference type="EMBL" id="BRXU01000006">
    <property type="protein sequence ID" value="GLC52605.1"/>
    <property type="molecule type" value="Genomic_DNA"/>
</dbReference>
<dbReference type="GO" id="GO:0140359">
    <property type="term" value="F:ABC-type transporter activity"/>
    <property type="evidence" value="ECO:0007669"/>
    <property type="project" value="InterPro"/>
</dbReference>
<comment type="caution">
    <text evidence="11">The sequence shown here is derived from an EMBL/GenBank/DDBJ whole genome shotgun (WGS) entry which is preliminary data.</text>
</comment>
<name>A0A9W6F1R8_9CHLO</name>
<dbReference type="SMART" id="SM00382">
    <property type="entry name" value="AAA"/>
    <property type="match status" value="1"/>
</dbReference>
<feature type="region of interest" description="Disordered" evidence="8">
    <location>
        <begin position="990"/>
        <end position="1136"/>
    </location>
</feature>
<dbReference type="Gene3D" id="3.40.50.300">
    <property type="entry name" value="P-loop containing nucleotide triphosphate hydrolases"/>
    <property type="match status" value="1"/>
</dbReference>
<dbReference type="SUPFAM" id="SSF52540">
    <property type="entry name" value="P-loop containing nucleoside triphosphate hydrolases"/>
    <property type="match status" value="1"/>
</dbReference>
<dbReference type="InterPro" id="IPR017871">
    <property type="entry name" value="ABC_transporter-like_CS"/>
</dbReference>